<protein>
    <submittedName>
        <fullName evidence="11">Cell division protein FtsX</fullName>
    </submittedName>
</protein>
<evidence type="ECO:0000256" key="7">
    <source>
        <dbReference type="ARBA" id="ARBA00023136"/>
    </source>
</evidence>
<evidence type="ECO:0000256" key="3">
    <source>
        <dbReference type="ARBA" id="ARBA00022448"/>
    </source>
</evidence>
<evidence type="ECO:0000259" key="9">
    <source>
        <dbReference type="Pfam" id="PF02687"/>
    </source>
</evidence>
<dbReference type="Pfam" id="PF12704">
    <property type="entry name" value="MacB_PCD"/>
    <property type="match status" value="1"/>
</dbReference>
<evidence type="ECO:0000256" key="8">
    <source>
        <dbReference type="SAM" id="Phobius"/>
    </source>
</evidence>
<evidence type="ECO:0000313" key="12">
    <source>
        <dbReference type="Proteomes" id="UP000072660"/>
    </source>
</evidence>
<feature type="domain" description="ABC3 transporter permease C-terminal" evidence="9">
    <location>
        <begin position="275"/>
        <end position="408"/>
    </location>
</feature>
<feature type="transmembrane region" description="Helical" evidence="8">
    <location>
        <begin position="21"/>
        <end position="48"/>
    </location>
</feature>
<feature type="domain" description="MacB-like periplasmic core" evidence="10">
    <location>
        <begin position="27"/>
        <end position="196"/>
    </location>
</feature>
<keyword evidence="6 8" id="KW-1133">Transmembrane helix</keyword>
<evidence type="ECO:0000259" key="10">
    <source>
        <dbReference type="Pfam" id="PF12704"/>
    </source>
</evidence>
<organism evidence="11 12">
    <name type="scientific">Ventosimonas gracilis</name>
    <dbReference type="NCBI Taxonomy" id="1680762"/>
    <lineage>
        <taxon>Bacteria</taxon>
        <taxon>Pseudomonadati</taxon>
        <taxon>Pseudomonadota</taxon>
        <taxon>Gammaproteobacteria</taxon>
        <taxon>Pseudomonadales</taxon>
        <taxon>Ventosimonadaceae</taxon>
        <taxon>Ventosimonas</taxon>
    </lineage>
</organism>
<keyword evidence="5 8" id="KW-0812">Transmembrane</keyword>
<comment type="similarity">
    <text evidence="2">Belongs to the ABC-4 integral membrane protein family. LolC/E subfamily.</text>
</comment>
<proteinExistence type="inferred from homology"/>
<evidence type="ECO:0000256" key="1">
    <source>
        <dbReference type="ARBA" id="ARBA00004651"/>
    </source>
</evidence>
<feature type="transmembrane region" description="Helical" evidence="8">
    <location>
        <begin position="316"/>
        <end position="338"/>
    </location>
</feature>
<feature type="transmembrane region" description="Helical" evidence="8">
    <location>
        <begin position="381"/>
        <end position="400"/>
    </location>
</feature>
<dbReference type="InterPro" id="IPR003838">
    <property type="entry name" value="ABC3_permease_C"/>
</dbReference>
<dbReference type="GO" id="GO:0098797">
    <property type="term" value="C:plasma membrane protein complex"/>
    <property type="evidence" value="ECO:0007669"/>
    <property type="project" value="TreeGrafter"/>
</dbReference>
<dbReference type="GO" id="GO:0044874">
    <property type="term" value="P:lipoprotein localization to outer membrane"/>
    <property type="evidence" value="ECO:0007669"/>
    <property type="project" value="TreeGrafter"/>
</dbReference>
<dbReference type="OrthoDB" id="9808461at2"/>
<dbReference type="EMBL" id="LSZO01000172">
    <property type="protein sequence ID" value="KXU37048.1"/>
    <property type="molecule type" value="Genomic_DNA"/>
</dbReference>
<evidence type="ECO:0000256" key="6">
    <source>
        <dbReference type="ARBA" id="ARBA00022989"/>
    </source>
</evidence>
<evidence type="ECO:0000256" key="5">
    <source>
        <dbReference type="ARBA" id="ARBA00022692"/>
    </source>
</evidence>
<accession>A0A139SR66</accession>
<gene>
    <name evidence="11" type="ORF">AXE65_04025</name>
</gene>
<keyword evidence="7 8" id="KW-0472">Membrane</keyword>
<dbReference type="Pfam" id="PF02687">
    <property type="entry name" value="FtsX"/>
    <property type="match status" value="1"/>
</dbReference>
<keyword evidence="4" id="KW-1003">Cell membrane</keyword>
<keyword evidence="11" id="KW-0131">Cell cycle</keyword>
<name>A0A139SR66_9GAMM</name>
<dbReference type="AlphaFoldDB" id="A0A139SR66"/>
<keyword evidence="11" id="KW-0132">Cell division</keyword>
<evidence type="ECO:0000256" key="2">
    <source>
        <dbReference type="ARBA" id="ARBA00005236"/>
    </source>
</evidence>
<reference evidence="11 12" key="1">
    <citation type="submission" date="2016-02" db="EMBL/GenBank/DDBJ databases">
        <authorList>
            <person name="Wen L."/>
            <person name="He K."/>
            <person name="Yang H."/>
        </authorList>
    </citation>
    <scope>NUCLEOTIDE SEQUENCE [LARGE SCALE GENOMIC DNA]</scope>
    <source>
        <strain evidence="11 12">CV58</strain>
    </source>
</reference>
<dbReference type="Proteomes" id="UP000072660">
    <property type="component" value="Unassembled WGS sequence"/>
</dbReference>
<dbReference type="PANTHER" id="PTHR30489:SF0">
    <property type="entry name" value="LIPOPROTEIN-RELEASING SYSTEM TRANSMEMBRANE PROTEIN LOLE"/>
    <property type="match status" value="1"/>
</dbReference>
<comment type="caution">
    <text evidence="11">The sequence shown here is derived from an EMBL/GenBank/DDBJ whole genome shotgun (WGS) entry which is preliminary data.</text>
</comment>
<feature type="transmembrane region" description="Helical" evidence="8">
    <location>
        <begin position="272"/>
        <end position="296"/>
    </location>
</feature>
<sequence length="415" mass="45088">MFRPLSLFIGIRYIAAKRRNRLVSFISLTSMLGLALGVCVMIVVLSVMNGFDYEMRTRVLGMVPQAVLESTQPVANWEQLIAQFKQHPGVTAVAPLTQIQGLLTHQGQIQTVQLSGIEPALEARVSIIGEFFREGALDSLIPGEFKLLLGDRAAKALGVGIGDKITFVAPEATITPAGIFPRLKRFTVAGIFHSGAGEIDGHLALAHQQDIARLLRFSPGQVQSLRLAFADIFAAPNISWQLARGLSGDWFVTDWMRSHGGLYQAISVEKRMIALLLLLIVAVAAFNIVSTLVMVVADKKADIAILRTMGASSPQIMRIFIIQGSLIGVIGTLVGVLLGCLGAENLSLAVAWLERLLGIQFLDAGVYFIDYLPSRLQMADVLLISSAALILSFFATWYPAFRAARTQPAEALRHE</sequence>
<dbReference type="RefSeq" id="WP_068391153.1">
    <property type="nucleotide sequence ID" value="NZ_LSZO01000172.1"/>
</dbReference>
<comment type="subcellular location">
    <subcellularLocation>
        <location evidence="1">Cell membrane</location>
        <topology evidence="1">Multi-pass membrane protein</topology>
    </subcellularLocation>
</comment>
<evidence type="ECO:0000313" key="11">
    <source>
        <dbReference type="EMBL" id="KXU37048.1"/>
    </source>
</evidence>
<dbReference type="InterPro" id="IPR051447">
    <property type="entry name" value="Lipoprotein-release_system"/>
</dbReference>
<keyword evidence="12" id="KW-1185">Reference proteome</keyword>
<dbReference type="GO" id="GO:0042953">
    <property type="term" value="P:lipoprotein transport"/>
    <property type="evidence" value="ECO:0007669"/>
    <property type="project" value="InterPro"/>
</dbReference>
<evidence type="ECO:0000256" key="4">
    <source>
        <dbReference type="ARBA" id="ARBA00022475"/>
    </source>
</evidence>
<dbReference type="PANTHER" id="PTHR30489">
    <property type="entry name" value="LIPOPROTEIN-RELEASING SYSTEM TRANSMEMBRANE PROTEIN LOLE"/>
    <property type="match status" value="1"/>
</dbReference>
<dbReference type="GO" id="GO:0051301">
    <property type="term" value="P:cell division"/>
    <property type="evidence" value="ECO:0007669"/>
    <property type="project" value="UniProtKB-KW"/>
</dbReference>
<dbReference type="InterPro" id="IPR025857">
    <property type="entry name" value="MacB_PCD"/>
</dbReference>
<keyword evidence="3" id="KW-0813">Transport</keyword>
<dbReference type="InterPro" id="IPR011925">
    <property type="entry name" value="LolCE_TM"/>
</dbReference>
<dbReference type="NCBIfam" id="TIGR02212">
    <property type="entry name" value="lolCE"/>
    <property type="match status" value="1"/>
</dbReference>